<comment type="caution">
    <text evidence="3">The sequence shown here is derived from an EMBL/GenBank/DDBJ whole genome shotgun (WGS) entry which is preliminary data.</text>
</comment>
<accession>A0A1B8U6J3</accession>
<evidence type="ECO:0000313" key="4">
    <source>
        <dbReference type="Proteomes" id="UP000092612"/>
    </source>
</evidence>
<protein>
    <recommendedName>
        <fullName evidence="5">PA14 domain-containing protein</fullName>
    </recommendedName>
</protein>
<dbReference type="EMBL" id="LSFL01000004">
    <property type="protein sequence ID" value="OBY67503.1"/>
    <property type="molecule type" value="Genomic_DNA"/>
</dbReference>
<dbReference type="RefSeq" id="WP_068356833.1">
    <property type="nucleotide sequence ID" value="NZ_CP019337.1"/>
</dbReference>
<keyword evidence="4" id="KW-1185">Reference proteome</keyword>
<dbReference type="GO" id="GO:0016787">
    <property type="term" value="F:hydrolase activity"/>
    <property type="evidence" value="ECO:0007669"/>
    <property type="project" value="InterPro"/>
</dbReference>
<dbReference type="Proteomes" id="UP000092612">
    <property type="component" value="Unassembled WGS sequence"/>
</dbReference>
<feature type="domain" description="3-keto-alpha-glucoside-1,2-lyase/3-keto-2-hydroxy-glucal hydratase" evidence="1">
    <location>
        <begin position="50"/>
        <end position="254"/>
    </location>
</feature>
<dbReference type="Pfam" id="PF07691">
    <property type="entry name" value="PA14"/>
    <property type="match status" value="1"/>
</dbReference>
<dbReference type="PROSITE" id="PS51257">
    <property type="entry name" value="PROKAR_LIPOPROTEIN"/>
    <property type="match status" value="1"/>
</dbReference>
<sequence length="632" mass="71964">MRKFMLLCSLILLIASCKREEVKFSQAAVKKEMKKKAKNYLPFTHIELNDLSGFKPTGKNWKIVGDVIADRTKRRTVTSSPGSGILLNTNDAKKNKNLFTSFDHGDIELELDILVPAQSNSGIYFQGRYEVQIFDSWNKKQPKYGDMGGIYQRWNKTAPKGKEGYEGTSPRINAAKAPGLWQHLKVIFHAPKFNKQGKKIKNAWFEKVWLNGVLIQENVSVTGTTRGGVNTNEKPRDPLMIQGDHGPVAFKNIKYKLYEGNKFKLSRLKRAEYKSVKNKLENLDTFPLVKSEKTKTFTLADVTTKKDKKMIIYTGVLEIPETGKYLFDAHNGGVSQLFLDDKLFINMRGSNMRNAYIKTTQLKKGKIPFKLIYNQNAPWKRGFTLEVEGPGMQKYSLQENADWMTNDFDPLKGIIIEPKDKPVMQRSFVAHNGVKHTHCISVGTPQGVHYSYNLATGSLLKVWDGSFLNTTHMWLSRGYEQLGEPIGFKVSLHGDLEFAKLENENTLWPIPLPENKGFKQLGYELNEDRMPTFSYEIDGTTVTNSFTIPEGNRQLNRTITTSKARDLWYKIAEGESIKTLANQTYIINNESYYIDFSANKDLTPIVRTVDGKDELIVKIPNGSNTINYSIIW</sequence>
<feature type="domain" description="PA14" evidence="2">
    <location>
        <begin position="303"/>
        <end position="399"/>
    </location>
</feature>
<dbReference type="KEGG" id="prn:BW723_07170"/>
<dbReference type="AlphaFoldDB" id="A0A1B8U6J3"/>
<dbReference type="Gene3D" id="2.60.120.560">
    <property type="entry name" value="Exo-inulinase, domain 1"/>
    <property type="match status" value="1"/>
</dbReference>
<gene>
    <name evidence="3" type="ORF">LPB301_02320</name>
</gene>
<dbReference type="InterPro" id="IPR011658">
    <property type="entry name" value="PA14_dom"/>
</dbReference>
<reference evidence="4" key="1">
    <citation type="submission" date="2016-02" db="EMBL/GenBank/DDBJ databases">
        <title>Paenibacillus sp. LPB0068, isolated from Crassostrea gigas.</title>
        <authorList>
            <person name="Shin S.-K."/>
            <person name="Yi H."/>
        </authorList>
    </citation>
    <scope>NUCLEOTIDE SEQUENCE [LARGE SCALE GENOMIC DNA]</scope>
    <source>
        <strain evidence="4">KCTC 23969</strain>
    </source>
</reference>
<dbReference type="Pfam" id="PF06439">
    <property type="entry name" value="3keto-disac_hyd"/>
    <property type="match status" value="1"/>
</dbReference>
<evidence type="ECO:0000259" key="1">
    <source>
        <dbReference type="Pfam" id="PF06439"/>
    </source>
</evidence>
<dbReference type="Gene3D" id="3.90.182.10">
    <property type="entry name" value="Toxin - Anthrax Protective Antigen,domain 1"/>
    <property type="match status" value="1"/>
</dbReference>
<proteinExistence type="predicted"/>
<dbReference type="SUPFAM" id="SSF56988">
    <property type="entry name" value="Anthrax protective antigen"/>
    <property type="match status" value="1"/>
</dbReference>
<dbReference type="STRING" id="996801.BW723_07170"/>
<organism evidence="3 4">
    <name type="scientific">Polaribacter reichenbachii</name>
    <dbReference type="NCBI Taxonomy" id="996801"/>
    <lineage>
        <taxon>Bacteria</taxon>
        <taxon>Pseudomonadati</taxon>
        <taxon>Bacteroidota</taxon>
        <taxon>Flavobacteriia</taxon>
        <taxon>Flavobacteriales</taxon>
        <taxon>Flavobacteriaceae</taxon>
    </lineage>
</organism>
<evidence type="ECO:0008006" key="5">
    <source>
        <dbReference type="Google" id="ProtNLM"/>
    </source>
</evidence>
<evidence type="ECO:0000259" key="2">
    <source>
        <dbReference type="Pfam" id="PF07691"/>
    </source>
</evidence>
<name>A0A1B8U6J3_9FLAO</name>
<dbReference type="OrthoDB" id="938897at2"/>
<dbReference type="InterPro" id="IPR010496">
    <property type="entry name" value="AL/BT2_dom"/>
</dbReference>
<evidence type="ECO:0000313" key="3">
    <source>
        <dbReference type="EMBL" id="OBY67503.1"/>
    </source>
</evidence>